<proteinExistence type="predicted"/>
<dbReference type="InterPro" id="IPR001041">
    <property type="entry name" value="2Fe-2S_ferredoxin-type"/>
</dbReference>
<dbReference type="OrthoDB" id="9796486at2"/>
<feature type="domain" description="2Fe-2S ferredoxin-type" evidence="1">
    <location>
        <begin position="284"/>
        <end position="366"/>
    </location>
</feature>
<evidence type="ECO:0000313" key="3">
    <source>
        <dbReference type="EMBL" id="AER56201.1"/>
    </source>
</evidence>
<dbReference type="InterPro" id="IPR017927">
    <property type="entry name" value="FAD-bd_FR_type"/>
</dbReference>
<dbReference type="PANTHER" id="PTHR47354:SF3">
    <property type="entry name" value="OXIDOREDUCTASE-RELATED"/>
    <property type="match status" value="1"/>
</dbReference>
<dbReference type="Pfam" id="PF00175">
    <property type="entry name" value="NAD_binding_1"/>
    <property type="match status" value="1"/>
</dbReference>
<dbReference type="CDD" id="cd06216">
    <property type="entry name" value="FNR_iron_sulfur_binding_2"/>
    <property type="match status" value="1"/>
</dbReference>
<dbReference type="Pfam" id="PF00111">
    <property type="entry name" value="Fer2"/>
    <property type="match status" value="1"/>
</dbReference>
<dbReference type="eggNOG" id="COG1018">
    <property type="taxonomic scope" value="Bacteria"/>
</dbReference>
<gene>
    <name evidence="3" type="ordered locus">DSC_07750</name>
</gene>
<dbReference type="GO" id="GO:0051536">
    <property type="term" value="F:iron-sulfur cluster binding"/>
    <property type="evidence" value="ECO:0007669"/>
    <property type="project" value="InterPro"/>
</dbReference>
<dbReference type="KEGG" id="psd:DSC_07750"/>
<name>G7UTU8_PSEUP</name>
<organism evidence="3 4">
    <name type="scientific">Pseudoxanthomonas spadix (strain BD-a59)</name>
    <dbReference type="NCBI Taxonomy" id="1045855"/>
    <lineage>
        <taxon>Bacteria</taxon>
        <taxon>Pseudomonadati</taxon>
        <taxon>Pseudomonadota</taxon>
        <taxon>Gammaproteobacteria</taxon>
        <taxon>Lysobacterales</taxon>
        <taxon>Lysobacteraceae</taxon>
        <taxon>Pseudoxanthomonas</taxon>
    </lineage>
</organism>
<dbReference type="PRINTS" id="PR00410">
    <property type="entry name" value="PHEHYDRXLASE"/>
</dbReference>
<accession>G7UTU8</accession>
<dbReference type="RefSeq" id="WP_014160377.1">
    <property type="nucleotide sequence ID" value="NC_016147.2"/>
</dbReference>
<dbReference type="Gene3D" id="3.10.20.30">
    <property type="match status" value="1"/>
</dbReference>
<feature type="domain" description="FAD-binding FR-type" evidence="2">
    <location>
        <begin position="43"/>
        <end position="143"/>
    </location>
</feature>
<keyword evidence="4" id="KW-1185">Reference proteome</keyword>
<dbReference type="InterPro" id="IPR017938">
    <property type="entry name" value="Riboflavin_synthase-like_b-brl"/>
</dbReference>
<evidence type="ECO:0000313" key="4">
    <source>
        <dbReference type="Proteomes" id="UP000005870"/>
    </source>
</evidence>
<dbReference type="PANTHER" id="PTHR47354">
    <property type="entry name" value="NADH OXIDOREDUCTASE HCR"/>
    <property type="match status" value="1"/>
</dbReference>
<dbReference type="InterPro" id="IPR039261">
    <property type="entry name" value="FNR_nucleotide-bd"/>
</dbReference>
<dbReference type="SUPFAM" id="SSF63380">
    <property type="entry name" value="Riboflavin synthase domain-like"/>
    <property type="match status" value="1"/>
</dbReference>
<dbReference type="Gene3D" id="3.40.50.80">
    <property type="entry name" value="Nucleotide-binding domain of ferredoxin-NADP reductase (FNR) module"/>
    <property type="match status" value="1"/>
</dbReference>
<evidence type="ECO:0000259" key="2">
    <source>
        <dbReference type="PROSITE" id="PS51384"/>
    </source>
</evidence>
<dbReference type="Gene3D" id="2.40.30.10">
    <property type="entry name" value="Translation factors"/>
    <property type="match status" value="1"/>
</dbReference>
<dbReference type="InterPro" id="IPR036010">
    <property type="entry name" value="2Fe-2S_ferredoxin-like_sf"/>
</dbReference>
<protein>
    <submittedName>
        <fullName evidence="3">Oxidoreductase</fullName>
    </submittedName>
</protein>
<dbReference type="AlphaFoldDB" id="G7UTU8"/>
<dbReference type="STRING" id="1045855.DSC_07750"/>
<dbReference type="PROSITE" id="PS51085">
    <property type="entry name" value="2FE2S_FER_2"/>
    <property type="match status" value="1"/>
</dbReference>
<dbReference type="CDD" id="cd00207">
    <property type="entry name" value="fer2"/>
    <property type="match status" value="1"/>
</dbReference>
<dbReference type="SUPFAM" id="SSF52343">
    <property type="entry name" value="Ferredoxin reductase-like, C-terminal NADP-linked domain"/>
    <property type="match status" value="1"/>
</dbReference>
<dbReference type="InterPro" id="IPR050415">
    <property type="entry name" value="MRET"/>
</dbReference>
<dbReference type="InterPro" id="IPR001433">
    <property type="entry name" value="OxRdtase_FAD/NAD-bd"/>
</dbReference>
<dbReference type="PROSITE" id="PS51384">
    <property type="entry name" value="FAD_FR"/>
    <property type="match status" value="1"/>
</dbReference>
<dbReference type="InterPro" id="IPR008333">
    <property type="entry name" value="Cbr1-like_FAD-bd_dom"/>
</dbReference>
<dbReference type="EMBL" id="CP003093">
    <property type="protein sequence ID" value="AER56201.1"/>
    <property type="molecule type" value="Genomic_DNA"/>
</dbReference>
<dbReference type="Pfam" id="PF00970">
    <property type="entry name" value="FAD_binding_6"/>
    <property type="match status" value="1"/>
</dbReference>
<dbReference type="GO" id="GO:0016491">
    <property type="term" value="F:oxidoreductase activity"/>
    <property type="evidence" value="ECO:0007669"/>
    <property type="project" value="InterPro"/>
</dbReference>
<dbReference type="Proteomes" id="UP000005870">
    <property type="component" value="Chromosome"/>
</dbReference>
<dbReference type="SUPFAM" id="SSF54292">
    <property type="entry name" value="2Fe-2S ferredoxin-like"/>
    <property type="match status" value="1"/>
</dbReference>
<reference evidence="3 4" key="1">
    <citation type="journal article" date="2012" name="J. Bacteriol.">
        <title>Complete Genome Sequence of the BTEX-Degrading Bacterium Pseudoxanthomonas spadix BD-a59.</title>
        <authorList>
            <person name="Lee S.H."/>
            <person name="Jin H.M."/>
            <person name="Lee H.J."/>
            <person name="Kim J.M."/>
            <person name="Jeon C.O."/>
        </authorList>
    </citation>
    <scope>NUCLEOTIDE SEQUENCE [LARGE SCALE GENOMIC DNA]</scope>
    <source>
        <strain evidence="3 4">BD-a59</strain>
    </source>
</reference>
<dbReference type="HOGENOM" id="CLU_003827_14_2_6"/>
<sequence>MTAVLPRRTASPFSRVLRAASALVVQPAVFDFWATRVNPLWTWERPLARLRERRQAAADAVTLVLQTNRHFAGVRPGQHVNLGVEVDGARLSRSYSPSAVAGDRIEITVREVAGGRVSRHLCRDARVGEVFDLGAAFGEMTLPPVVQGRWLFLAAGSGITPLMAMLRQLDAAGMPVQMDLMYWARTRAQVCFADELQALAARHAGFRLHLALTGQDDGRGGLAPRIGQTDLATRVPQLAQCQVYACGPHGFVQAARQALQGRVARFDAEAFTPPQAQPGQAGTAEVTLSRSRRTLTVPRDRPLLQALEEQGLRPASGCRMGICNTCACGKRQGITRDIQTNARSAEPDATVRICINAAASDLTLDL</sequence>
<evidence type="ECO:0000259" key="1">
    <source>
        <dbReference type="PROSITE" id="PS51085"/>
    </source>
</evidence>
<dbReference type="InterPro" id="IPR012675">
    <property type="entry name" value="Beta-grasp_dom_sf"/>
</dbReference>